<organism evidence="2 3">
    <name type="scientific">Desulforamulus aquiferis</name>
    <dbReference type="NCBI Taxonomy" id="1397668"/>
    <lineage>
        <taxon>Bacteria</taxon>
        <taxon>Bacillati</taxon>
        <taxon>Bacillota</taxon>
        <taxon>Clostridia</taxon>
        <taxon>Eubacteriales</taxon>
        <taxon>Peptococcaceae</taxon>
        <taxon>Desulforamulus</taxon>
    </lineage>
</organism>
<reference evidence="2" key="1">
    <citation type="journal article" date="2023" name="J. Hazard. Mater.">
        <title>Anaerobic biodegradation of pyrene and benzo[a]pyrene by a new sulfate-reducing Desulforamulus aquiferis strain DSA.</title>
        <authorList>
            <person name="Zhang Z."/>
            <person name="Sun J."/>
            <person name="Gong X."/>
            <person name="Wang C."/>
            <person name="Wang H."/>
        </authorList>
    </citation>
    <scope>NUCLEOTIDE SEQUENCE</scope>
    <source>
        <strain evidence="2">DSA</strain>
    </source>
</reference>
<dbReference type="InterPro" id="IPR051922">
    <property type="entry name" value="Bact_Sporulation_Assoc"/>
</dbReference>
<keyword evidence="3" id="KW-1185">Reference proteome</keyword>
<gene>
    <name evidence="2" type="primary">spoIID</name>
    <name evidence="2" type="ORF">P6N53_06335</name>
</gene>
<sequence length="322" mass="35637">MKRLLLGLLGLVIFMVAFPSVTIKLFQIIRPTEIQTKGTNVKMYNHLTEQIEEIPLEDYLVGVVAAEMPASFPVEALKAQAVAARTYVLQRMGPGGVTNTKHPGADVSSDPKEGQAWISQSEMEKRWGKVKTLEYYYKIKWAVDNTKGQVITYKSQLIFPAFHSSCGGSTENSEEVWVAATPYLKGVPCPYCADPEPERQTSYTLAEVDNKLKTNLSAIPVMAGDNPNKAIAIISETTTGRPKEIKVGDKTYSATLLREMLNLRSTRIAWSIQGDKITFTTRGYGHGVGLCQYGAKGMAEQGKTYGEIIKHYYTGVEITQPR</sequence>
<dbReference type="Pfam" id="PF08486">
    <property type="entry name" value="SpoIID"/>
    <property type="match status" value="1"/>
</dbReference>
<dbReference type="GO" id="GO:0030435">
    <property type="term" value="P:sporulation resulting in formation of a cellular spore"/>
    <property type="evidence" value="ECO:0007669"/>
    <property type="project" value="InterPro"/>
</dbReference>
<evidence type="ECO:0000259" key="1">
    <source>
        <dbReference type="Pfam" id="PF08486"/>
    </source>
</evidence>
<dbReference type="InterPro" id="IPR013486">
    <property type="entry name" value="SpoIID/LytB"/>
</dbReference>
<dbReference type="RefSeq" id="WP_304541954.1">
    <property type="nucleotide sequence ID" value="NZ_JARPTC010000008.1"/>
</dbReference>
<dbReference type="AlphaFoldDB" id="A0AAW7ZC27"/>
<accession>A0AAW7ZC27</accession>
<reference evidence="2" key="2">
    <citation type="submission" date="2023-03" db="EMBL/GenBank/DDBJ databases">
        <authorList>
            <person name="Zhang Z."/>
        </authorList>
    </citation>
    <scope>NUCLEOTIDE SEQUENCE</scope>
    <source>
        <strain evidence="2">DSA</strain>
    </source>
</reference>
<feature type="domain" description="Sporulation stage II protein D amidase enhancer LytB N-terminal" evidence="1">
    <location>
        <begin position="45"/>
        <end position="153"/>
    </location>
</feature>
<proteinExistence type="predicted"/>
<evidence type="ECO:0000313" key="2">
    <source>
        <dbReference type="EMBL" id="MDO7786838.1"/>
    </source>
</evidence>
<dbReference type="PANTHER" id="PTHR30032">
    <property type="entry name" value="N-ACETYLMURAMOYL-L-ALANINE AMIDASE-RELATED"/>
    <property type="match status" value="1"/>
</dbReference>
<dbReference type="NCBIfam" id="TIGR02669">
    <property type="entry name" value="SpoIID_LytB"/>
    <property type="match status" value="1"/>
</dbReference>
<dbReference type="PANTHER" id="PTHR30032:SF4">
    <property type="entry name" value="AMIDASE ENHANCER"/>
    <property type="match status" value="1"/>
</dbReference>
<dbReference type="Proteomes" id="UP001172911">
    <property type="component" value="Unassembled WGS sequence"/>
</dbReference>
<name>A0AAW7ZC27_9FIRM</name>
<protein>
    <submittedName>
        <fullName evidence="2">Stage II sporulation protein D</fullName>
    </submittedName>
</protein>
<dbReference type="InterPro" id="IPR014225">
    <property type="entry name" value="Spore_II_D_firmicutes"/>
</dbReference>
<dbReference type="EMBL" id="JARPTC010000008">
    <property type="protein sequence ID" value="MDO7786838.1"/>
    <property type="molecule type" value="Genomic_DNA"/>
</dbReference>
<dbReference type="NCBIfam" id="TIGR02870">
    <property type="entry name" value="spore_II_D"/>
    <property type="match status" value="1"/>
</dbReference>
<dbReference type="GO" id="GO:0030288">
    <property type="term" value="C:outer membrane-bounded periplasmic space"/>
    <property type="evidence" value="ECO:0007669"/>
    <property type="project" value="TreeGrafter"/>
</dbReference>
<dbReference type="InterPro" id="IPR013693">
    <property type="entry name" value="SpoIID/LytB_N"/>
</dbReference>
<evidence type="ECO:0000313" key="3">
    <source>
        <dbReference type="Proteomes" id="UP001172911"/>
    </source>
</evidence>
<comment type="caution">
    <text evidence="2">The sequence shown here is derived from an EMBL/GenBank/DDBJ whole genome shotgun (WGS) entry which is preliminary data.</text>
</comment>